<dbReference type="SUPFAM" id="SSF103481">
    <property type="entry name" value="Multidrug resistance efflux transporter EmrE"/>
    <property type="match status" value="2"/>
</dbReference>
<feature type="domain" description="EamA" evidence="2">
    <location>
        <begin position="138"/>
        <end position="263"/>
    </location>
</feature>
<dbReference type="Gene3D" id="1.10.3730.20">
    <property type="match status" value="1"/>
</dbReference>
<dbReference type="GO" id="GO:0016020">
    <property type="term" value="C:membrane"/>
    <property type="evidence" value="ECO:0007669"/>
    <property type="project" value="InterPro"/>
</dbReference>
<accession>A0A368Y4H8</accession>
<dbReference type="PANTHER" id="PTHR22911">
    <property type="entry name" value="ACYL-MALONYL CONDENSING ENZYME-RELATED"/>
    <property type="match status" value="1"/>
</dbReference>
<keyword evidence="1" id="KW-1133">Transmembrane helix</keyword>
<feature type="transmembrane region" description="Helical" evidence="1">
    <location>
        <begin position="226"/>
        <end position="245"/>
    </location>
</feature>
<evidence type="ECO:0000259" key="2">
    <source>
        <dbReference type="Pfam" id="PF00892"/>
    </source>
</evidence>
<keyword evidence="4" id="KW-1185">Reference proteome</keyword>
<protein>
    <submittedName>
        <fullName evidence="3">EamA-like transporter family protein</fullName>
    </submittedName>
</protein>
<feature type="transmembrane region" description="Helical" evidence="1">
    <location>
        <begin position="57"/>
        <end position="78"/>
    </location>
</feature>
<dbReference type="Proteomes" id="UP000252884">
    <property type="component" value="Unassembled WGS sequence"/>
</dbReference>
<feature type="domain" description="EamA" evidence="2">
    <location>
        <begin position="2"/>
        <end position="128"/>
    </location>
</feature>
<feature type="transmembrane region" description="Helical" evidence="1">
    <location>
        <begin position="29"/>
        <end position="45"/>
    </location>
</feature>
<keyword evidence="1" id="KW-0472">Membrane</keyword>
<gene>
    <name evidence="3" type="ORF">DES41_102549</name>
</gene>
<dbReference type="PANTHER" id="PTHR22911:SF103">
    <property type="entry name" value="BLR2811 PROTEIN"/>
    <property type="match status" value="1"/>
</dbReference>
<dbReference type="InterPro" id="IPR000620">
    <property type="entry name" value="EamA_dom"/>
</dbReference>
<organism evidence="3 4">
    <name type="scientific">Pseudorhodoferax soli</name>
    <dbReference type="NCBI Taxonomy" id="545864"/>
    <lineage>
        <taxon>Bacteria</taxon>
        <taxon>Pseudomonadati</taxon>
        <taxon>Pseudomonadota</taxon>
        <taxon>Betaproteobacteria</taxon>
        <taxon>Burkholderiales</taxon>
        <taxon>Comamonadaceae</taxon>
    </lineage>
</organism>
<feature type="transmembrane region" description="Helical" evidence="1">
    <location>
        <begin position="251"/>
        <end position="268"/>
    </location>
</feature>
<comment type="caution">
    <text evidence="3">The sequence shown here is derived from an EMBL/GenBank/DDBJ whole genome shotgun (WGS) entry which is preliminary data.</text>
</comment>
<feature type="transmembrane region" description="Helical" evidence="1">
    <location>
        <begin position="196"/>
        <end position="214"/>
    </location>
</feature>
<evidence type="ECO:0000313" key="3">
    <source>
        <dbReference type="EMBL" id="RCW74228.1"/>
    </source>
</evidence>
<evidence type="ECO:0000313" key="4">
    <source>
        <dbReference type="Proteomes" id="UP000252884"/>
    </source>
</evidence>
<keyword evidence="1" id="KW-0812">Transmembrane</keyword>
<dbReference type="EMBL" id="QPJK01000002">
    <property type="protein sequence ID" value="RCW74228.1"/>
    <property type="molecule type" value="Genomic_DNA"/>
</dbReference>
<name>A0A368Y4H8_9BURK</name>
<feature type="transmembrane region" description="Helical" evidence="1">
    <location>
        <begin position="84"/>
        <end position="105"/>
    </location>
</feature>
<dbReference type="AlphaFoldDB" id="A0A368Y4H8"/>
<feature type="transmembrane region" description="Helical" evidence="1">
    <location>
        <begin position="169"/>
        <end position="190"/>
    </location>
</feature>
<dbReference type="OrthoDB" id="8584557at2"/>
<proteinExistence type="predicted"/>
<dbReference type="Pfam" id="PF00892">
    <property type="entry name" value="EamA"/>
    <property type="match status" value="2"/>
</dbReference>
<feature type="transmembrane region" description="Helical" evidence="1">
    <location>
        <begin position="112"/>
        <end position="129"/>
    </location>
</feature>
<dbReference type="InterPro" id="IPR037185">
    <property type="entry name" value="EmrE-like"/>
</dbReference>
<evidence type="ECO:0000256" key="1">
    <source>
        <dbReference type="SAM" id="Phobius"/>
    </source>
</evidence>
<feature type="transmembrane region" description="Helical" evidence="1">
    <location>
        <begin position="135"/>
        <end position="157"/>
    </location>
</feature>
<sequence length="278" mass="29988">MLGAISFFAWMDAVMKLLAAHYPAVQVAALRGIAGLPLVCLYLWWRGEAGRVLQVRWPLHLLRGVLGVTMLSLFAYGLQSLPMSVAYTLFFIGPILIALLSVPVLKERVRRSHWLALAAGMLGVLVALRPDQDALMSWGALAVLVAACCYAVSAITGRVLTRTDSNGSLVFWMTLLVAVGAGALAARGWVPLRAEHGWTIVALAVTGFIGQMCITEAFRHGQAAVVAPFEYAALAWAVGLDWLLWRTLPDAATLVGAAIIVASGLYLVQQERRARRLG</sequence>
<reference evidence="3 4" key="1">
    <citation type="submission" date="2018-07" db="EMBL/GenBank/DDBJ databases">
        <title>Genomic Encyclopedia of Type Strains, Phase IV (KMG-IV): sequencing the most valuable type-strain genomes for metagenomic binning, comparative biology and taxonomic classification.</title>
        <authorList>
            <person name="Goeker M."/>
        </authorList>
    </citation>
    <scope>NUCLEOTIDE SEQUENCE [LARGE SCALE GENOMIC DNA]</scope>
    <source>
        <strain evidence="3 4">DSM 21634</strain>
    </source>
</reference>